<dbReference type="InterPro" id="IPR001509">
    <property type="entry name" value="Epimerase_deHydtase"/>
</dbReference>
<comment type="similarity">
    <text evidence="1">Belongs to the NAD(P)-dependent epimerase/dehydratase family.</text>
</comment>
<gene>
    <name evidence="3" type="ORF">METZ01_LOCUS194215</name>
</gene>
<protein>
    <recommendedName>
        <fullName evidence="2">NAD-dependent epimerase/dehydratase domain-containing protein</fullName>
    </recommendedName>
</protein>
<feature type="domain" description="NAD-dependent epimerase/dehydratase" evidence="2">
    <location>
        <begin position="3"/>
        <end position="224"/>
    </location>
</feature>
<dbReference type="InterPro" id="IPR036291">
    <property type="entry name" value="NAD(P)-bd_dom_sf"/>
</dbReference>
<accession>A0A382DUG0</accession>
<organism evidence="3">
    <name type="scientific">marine metagenome</name>
    <dbReference type="NCBI Taxonomy" id="408172"/>
    <lineage>
        <taxon>unclassified sequences</taxon>
        <taxon>metagenomes</taxon>
        <taxon>ecological metagenomes</taxon>
    </lineage>
</organism>
<evidence type="ECO:0000313" key="3">
    <source>
        <dbReference type="EMBL" id="SVB41361.1"/>
    </source>
</evidence>
<dbReference type="AlphaFoldDB" id="A0A382DUG0"/>
<sequence length="298" mass="34029">MRILVTGATGFIGLPLTRHLVGQGHEILALSRSPLRSEKSINWLSADLSFPETYQDAIRSFEPEILIHLAWQDIPDFSFEKSENNLNQSLDFFSYIISLGCFQKIIVSGSCFEFNQLNGECLESDKGTPKDNFTWAKHSLRLWLEVECKKEDIKLGWMRIFYVYGPRQRSDSLIPSILNNLQNGKLPHIRTPKNSNDFVFIDDVIEAFSNAISMQYPSGIYNLGSGISTSILEVCRKAEMIVMGSDMLSQQLNEEAVDTSTNIDFWASCIRAEKYLNWQPIIGLEEGIIKTWQWQKNL</sequence>
<dbReference type="Pfam" id="PF01370">
    <property type="entry name" value="Epimerase"/>
    <property type="match status" value="1"/>
</dbReference>
<proteinExistence type="inferred from homology"/>
<name>A0A382DUG0_9ZZZZ</name>
<dbReference type="EMBL" id="UINC01040876">
    <property type="protein sequence ID" value="SVB41361.1"/>
    <property type="molecule type" value="Genomic_DNA"/>
</dbReference>
<reference evidence="3" key="1">
    <citation type="submission" date="2018-05" db="EMBL/GenBank/DDBJ databases">
        <authorList>
            <person name="Lanie J.A."/>
            <person name="Ng W.-L."/>
            <person name="Kazmierczak K.M."/>
            <person name="Andrzejewski T.M."/>
            <person name="Davidsen T.M."/>
            <person name="Wayne K.J."/>
            <person name="Tettelin H."/>
            <person name="Glass J.I."/>
            <person name="Rusch D."/>
            <person name="Podicherti R."/>
            <person name="Tsui H.-C.T."/>
            <person name="Winkler M.E."/>
        </authorList>
    </citation>
    <scope>NUCLEOTIDE SEQUENCE</scope>
</reference>
<evidence type="ECO:0000259" key="2">
    <source>
        <dbReference type="Pfam" id="PF01370"/>
    </source>
</evidence>
<dbReference type="PANTHER" id="PTHR43000">
    <property type="entry name" value="DTDP-D-GLUCOSE 4,6-DEHYDRATASE-RELATED"/>
    <property type="match status" value="1"/>
</dbReference>
<dbReference type="SUPFAM" id="SSF51735">
    <property type="entry name" value="NAD(P)-binding Rossmann-fold domains"/>
    <property type="match status" value="1"/>
</dbReference>
<dbReference type="Gene3D" id="3.40.50.720">
    <property type="entry name" value="NAD(P)-binding Rossmann-like Domain"/>
    <property type="match status" value="1"/>
</dbReference>
<evidence type="ECO:0000256" key="1">
    <source>
        <dbReference type="ARBA" id="ARBA00007637"/>
    </source>
</evidence>